<gene>
    <name evidence="1" type="ORF">JNB71_07065</name>
</gene>
<dbReference type="Proteomes" id="UP000757604">
    <property type="component" value="Unassembled WGS sequence"/>
</dbReference>
<evidence type="ECO:0000313" key="1">
    <source>
        <dbReference type="EMBL" id="MBW9063075.1"/>
    </source>
</evidence>
<accession>A0ABS7H8D2</accession>
<reference evidence="1 2" key="1">
    <citation type="journal article" date="2021" name="MBio">
        <title>Poor Competitiveness of Bradyrhizobium in Pigeon Pea Root Colonization in Indian Soils.</title>
        <authorList>
            <person name="Chalasani D."/>
            <person name="Basu A."/>
            <person name="Pullabhotla S.V.S.R.N."/>
            <person name="Jorrin B."/>
            <person name="Neal A.L."/>
            <person name="Poole P.S."/>
            <person name="Podile A.R."/>
            <person name="Tkacz A."/>
        </authorList>
    </citation>
    <scope>NUCLEOTIDE SEQUENCE [LARGE SCALE GENOMIC DNA]</scope>
    <source>
        <strain evidence="1 2">HU44</strain>
    </source>
</reference>
<keyword evidence="2" id="KW-1185">Reference proteome</keyword>
<dbReference type="EMBL" id="JAEUAO010000001">
    <property type="protein sequence ID" value="MBW9063075.1"/>
    <property type="molecule type" value="Genomic_DNA"/>
</dbReference>
<evidence type="ECO:0008006" key="3">
    <source>
        <dbReference type="Google" id="ProtNLM"/>
    </source>
</evidence>
<organism evidence="1 2">
    <name type="scientific">Rhizobium herbae</name>
    <dbReference type="NCBI Taxonomy" id="508661"/>
    <lineage>
        <taxon>Bacteria</taxon>
        <taxon>Pseudomonadati</taxon>
        <taxon>Pseudomonadota</taxon>
        <taxon>Alphaproteobacteria</taxon>
        <taxon>Hyphomicrobiales</taxon>
        <taxon>Rhizobiaceae</taxon>
        <taxon>Rhizobium/Agrobacterium group</taxon>
        <taxon>Rhizobium</taxon>
    </lineage>
</organism>
<name>A0ABS7H8D2_9HYPH</name>
<comment type="caution">
    <text evidence="1">The sequence shown here is derived from an EMBL/GenBank/DDBJ whole genome shotgun (WGS) entry which is preliminary data.</text>
</comment>
<protein>
    <recommendedName>
        <fullName evidence="3">Recombinase zinc beta ribbon domain-containing protein</fullName>
    </recommendedName>
</protein>
<evidence type="ECO:0000313" key="2">
    <source>
        <dbReference type="Proteomes" id="UP000757604"/>
    </source>
</evidence>
<sequence length="115" mass="13223">MKRVARPNDRDDWIIIEQAELRIVTDVLWTAVKKRQMEVEQSFSRTTTNRLNKAHQPQYLLSGVLECAHCFGPYAIMSKNRYGCTNRQKKLPIDHLGGIVCTNSKVARADHIAEQ</sequence>
<proteinExistence type="predicted"/>